<dbReference type="AlphaFoldDB" id="A0A645FXY3"/>
<name>A0A645FXY3_9ZZZZ</name>
<protein>
    <submittedName>
        <fullName evidence="1">Uncharacterized protein</fullName>
    </submittedName>
</protein>
<accession>A0A645FXY3</accession>
<proteinExistence type="predicted"/>
<organism evidence="1">
    <name type="scientific">bioreactor metagenome</name>
    <dbReference type="NCBI Taxonomy" id="1076179"/>
    <lineage>
        <taxon>unclassified sequences</taxon>
        <taxon>metagenomes</taxon>
        <taxon>ecological metagenomes</taxon>
    </lineage>
</organism>
<gene>
    <name evidence="1" type="ORF">SDC9_166790</name>
</gene>
<comment type="caution">
    <text evidence="1">The sequence shown here is derived from an EMBL/GenBank/DDBJ whole genome shotgun (WGS) entry which is preliminary data.</text>
</comment>
<dbReference type="EMBL" id="VSSQ01066977">
    <property type="protein sequence ID" value="MPN19421.1"/>
    <property type="molecule type" value="Genomic_DNA"/>
</dbReference>
<sequence>MHHGCEIGNGPFRLDINMSVRCTENKEPQDTSLRSASIPGVTRTIGLDGNGSVRL</sequence>
<reference evidence="1" key="1">
    <citation type="submission" date="2019-08" db="EMBL/GenBank/DDBJ databases">
        <authorList>
            <person name="Kucharzyk K."/>
            <person name="Murdoch R.W."/>
            <person name="Higgins S."/>
            <person name="Loffler F."/>
        </authorList>
    </citation>
    <scope>NUCLEOTIDE SEQUENCE</scope>
</reference>
<evidence type="ECO:0000313" key="1">
    <source>
        <dbReference type="EMBL" id="MPN19421.1"/>
    </source>
</evidence>